<feature type="region of interest" description="Disordered" evidence="1">
    <location>
        <begin position="1"/>
        <end position="20"/>
    </location>
</feature>
<dbReference type="Proteomes" id="UP001501803">
    <property type="component" value="Unassembled WGS sequence"/>
</dbReference>
<dbReference type="EMBL" id="BAABCN010000002">
    <property type="protein sequence ID" value="GAA3872957.1"/>
    <property type="molecule type" value="Genomic_DNA"/>
</dbReference>
<name>A0ABP7KEE1_9MICO</name>
<reference evidence="3" key="1">
    <citation type="journal article" date="2019" name="Int. J. Syst. Evol. Microbiol.">
        <title>The Global Catalogue of Microorganisms (GCM) 10K type strain sequencing project: providing services to taxonomists for standard genome sequencing and annotation.</title>
        <authorList>
            <consortium name="The Broad Institute Genomics Platform"/>
            <consortium name="The Broad Institute Genome Sequencing Center for Infectious Disease"/>
            <person name="Wu L."/>
            <person name="Ma J."/>
        </authorList>
    </citation>
    <scope>NUCLEOTIDE SEQUENCE [LARGE SCALE GENOMIC DNA]</scope>
    <source>
        <strain evidence="3">JCM 17021</strain>
    </source>
</reference>
<protein>
    <submittedName>
        <fullName evidence="2">Uncharacterized protein</fullName>
    </submittedName>
</protein>
<keyword evidence="3" id="KW-1185">Reference proteome</keyword>
<evidence type="ECO:0000256" key="1">
    <source>
        <dbReference type="SAM" id="MobiDB-lite"/>
    </source>
</evidence>
<evidence type="ECO:0000313" key="2">
    <source>
        <dbReference type="EMBL" id="GAA3872957.1"/>
    </source>
</evidence>
<gene>
    <name evidence="2" type="ORF">GCM10022381_14970</name>
</gene>
<accession>A0ABP7KEE1</accession>
<organism evidence="2 3">
    <name type="scientific">Leifsonia kafniensis</name>
    <dbReference type="NCBI Taxonomy" id="475957"/>
    <lineage>
        <taxon>Bacteria</taxon>
        <taxon>Bacillati</taxon>
        <taxon>Actinomycetota</taxon>
        <taxon>Actinomycetes</taxon>
        <taxon>Micrococcales</taxon>
        <taxon>Microbacteriaceae</taxon>
        <taxon>Leifsonia</taxon>
    </lineage>
</organism>
<comment type="caution">
    <text evidence="2">The sequence shown here is derived from an EMBL/GenBank/DDBJ whole genome shotgun (WGS) entry which is preliminary data.</text>
</comment>
<dbReference type="RefSeq" id="WP_345064100.1">
    <property type="nucleotide sequence ID" value="NZ_BAABCN010000002.1"/>
</dbReference>
<sequence length="190" mass="20408">MNDETTVDNADRSADASNDDQLAAHIRDRLNRAVETLTAAGARDEAQGRYIAPHKVLFFTKDAALAPAGRVWRLGVFLLGRNGTLYATGTTTRAVEPGRAGYQSHSAEERRAYRAAALKGRFAKGETVNFDAPEIATDAASLRESTGPLFLSGGRALVRWNTSVADELAIDFDSYLAERVSLLIDPPGGA</sequence>
<evidence type="ECO:0000313" key="3">
    <source>
        <dbReference type="Proteomes" id="UP001501803"/>
    </source>
</evidence>
<proteinExistence type="predicted"/>